<dbReference type="EMBL" id="OX597821">
    <property type="protein sequence ID" value="CAI9726975.1"/>
    <property type="molecule type" value="Genomic_DNA"/>
</dbReference>
<keyword evidence="2" id="KW-1185">Reference proteome</keyword>
<dbReference type="AlphaFoldDB" id="A0AA36B2Z0"/>
<evidence type="ECO:0000313" key="1">
    <source>
        <dbReference type="EMBL" id="CAI9726975.1"/>
    </source>
</evidence>
<evidence type="ECO:0000313" key="2">
    <source>
        <dbReference type="Proteomes" id="UP001162480"/>
    </source>
</evidence>
<dbReference type="Proteomes" id="UP001162480">
    <property type="component" value="Chromosome 8"/>
</dbReference>
<gene>
    <name evidence="1" type="ORF">OCTVUL_1B019446</name>
</gene>
<name>A0AA36B2Z0_OCTVU</name>
<sequence>MKGIFIFHSSSSSDSPPLMSIRSASGSVEYLRALRSVWGKLGVGVAVSVGAGSTNAESVDCDGSAAVITGVLVAVLE</sequence>
<accession>A0AA36B2Z0</accession>
<reference evidence="1" key="1">
    <citation type="submission" date="2023-08" db="EMBL/GenBank/DDBJ databases">
        <authorList>
            <person name="Alioto T."/>
            <person name="Alioto T."/>
            <person name="Gomez Garrido J."/>
        </authorList>
    </citation>
    <scope>NUCLEOTIDE SEQUENCE</scope>
</reference>
<proteinExistence type="predicted"/>
<protein>
    <submittedName>
        <fullName evidence="1">Uncharacterized protein</fullName>
    </submittedName>
</protein>
<organism evidence="1 2">
    <name type="scientific">Octopus vulgaris</name>
    <name type="common">Common octopus</name>
    <dbReference type="NCBI Taxonomy" id="6645"/>
    <lineage>
        <taxon>Eukaryota</taxon>
        <taxon>Metazoa</taxon>
        <taxon>Spiralia</taxon>
        <taxon>Lophotrochozoa</taxon>
        <taxon>Mollusca</taxon>
        <taxon>Cephalopoda</taxon>
        <taxon>Coleoidea</taxon>
        <taxon>Octopodiformes</taxon>
        <taxon>Octopoda</taxon>
        <taxon>Incirrata</taxon>
        <taxon>Octopodidae</taxon>
        <taxon>Octopus</taxon>
    </lineage>
</organism>